<evidence type="ECO:0000256" key="5">
    <source>
        <dbReference type="HAMAP-Rule" id="MF_01107"/>
    </source>
</evidence>
<dbReference type="PANTHER" id="PTHR11986">
    <property type="entry name" value="AMINOTRANSFERASE CLASS III"/>
    <property type="match status" value="1"/>
</dbReference>
<dbReference type="EC" id="2.6.1.11" evidence="5"/>
<dbReference type="EMBL" id="JASATX010000007">
    <property type="protein sequence ID" value="MDI2099760.1"/>
    <property type="molecule type" value="Genomic_DNA"/>
</dbReference>
<dbReference type="NCBIfam" id="TIGR00707">
    <property type="entry name" value="argD"/>
    <property type="match status" value="1"/>
</dbReference>
<dbReference type="RefSeq" id="WP_281489549.1">
    <property type="nucleotide sequence ID" value="NZ_JASATX010000007.1"/>
</dbReference>
<dbReference type="NCBIfam" id="NF002325">
    <property type="entry name" value="PRK01278.1"/>
    <property type="match status" value="1"/>
</dbReference>
<feature type="compositionally biased region" description="Polar residues" evidence="6">
    <location>
        <begin position="1"/>
        <end position="12"/>
    </location>
</feature>
<keyword evidence="1 5" id="KW-0032">Aminotransferase</keyword>
<dbReference type="PROSITE" id="PS00600">
    <property type="entry name" value="AA_TRANSFER_CLASS_3"/>
    <property type="match status" value="1"/>
</dbReference>
<sequence>MTENAGQTSITNDADAAETTPLEQTRRRYTDVMMGSAPPPLRKLVRGEGCHVWDADGNRYLDFLSGIAVNALGHAHPVLVEAISKQAAAVAHISNYFASEPQLALAERLQRLTGAGAQGRVYFGNSGAEANEAAIKLARRHRPEGTLVALHNGFHGRTVGALSITGKPMLREPFEPLLPGVEHIEPTVMALESAFDAKQPVSAVFLEPIQGEAGVVPLSDEFVQAARRLTTEHGALLIVDEIQTGAGRTGDWFAYQHHGIVPDVVTLAKGIGGGVPIGAMVTFGEASELFKVGQHGSTFGGNPLATAVGDAVLAEIERAGLVENARRRGEQLREAVLGIQHPMVSEVRGRGLLLGVALAAPHATAVANRALELGLIVNAANDTSVRLAPPLIVGDAELEEFTRLFTRALEAAA</sequence>
<keyword evidence="2 5" id="KW-0028">Amino-acid biosynthesis</keyword>
<feature type="binding site" evidence="5">
    <location>
        <position position="297"/>
    </location>
    <ligand>
        <name>N(2)-acetyl-L-ornithine</name>
        <dbReference type="ChEBI" id="CHEBI:57805"/>
    </ligand>
</feature>
<proteinExistence type="inferred from homology"/>
<dbReference type="InterPro" id="IPR015422">
    <property type="entry name" value="PyrdxlP-dep_Trfase_small"/>
</dbReference>
<dbReference type="AlphaFoldDB" id="A0AAW6TCL1"/>
<feature type="binding site" evidence="5">
    <location>
        <begin position="127"/>
        <end position="128"/>
    </location>
    <ligand>
        <name>pyridoxal 5'-phosphate</name>
        <dbReference type="ChEBI" id="CHEBI:597326"/>
    </ligand>
</feature>
<dbReference type="SUPFAM" id="SSF53383">
    <property type="entry name" value="PLP-dependent transferases"/>
    <property type="match status" value="1"/>
</dbReference>
<dbReference type="GO" id="GO:0030170">
    <property type="term" value="F:pyridoxal phosphate binding"/>
    <property type="evidence" value="ECO:0007669"/>
    <property type="project" value="InterPro"/>
</dbReference>
<accession>A0AAW6TCL1</accession>
<dbReference type="PIRSF" id="PIRSF000521">
    <property type="entry name" value="Transaminase_4ab_Lys_Orn"/>
    <property type="match status" value="1"/>
</dbReference>
<keyword evidence="4 5" id="KW-0663">Pyridoxal phosphate</keyword>
<keyword evidence="5" id="KW-0963">Cytoplasm</keyword>
<comment type="miscellaneous">
    <text evidence="5">May also have succinyldiaminopimelate aminotransferase activity, thus carrying out the corresponding step in lysine biosynthesis.</text>
</comment>
<gene>
    <name evidence="5" type="primary">argD</name>
    <name evidence="7" type="ORF">QF206_12375</name>
</gene>
<dbReference type="GO" id="GO:0006526">
    <property type="term" value="P:L-arginine biosynthetic process"/>
    <property type="evidence" value="ECO:0007669"/>
    <property type="project" value="UniProtKB-UniRule"/>
</dbReference>
<evidence type="ECO:0000256" key="4">
    <source>
        <dbReference type="ARBA" id="ARBA00022898"/>
    </source>
</evidence>
<dbReference type="NCBIfam" id="NF002874">
    <property type="entry name" value="PRK03244.1"/>
    <property type="match status" value="1"/>
</dbReference>
<dbReference type="FunFam" id="3.40.640.10:FF:000004">
    <property type="entry name" value="Acetylornithine aminotransferase"/>
    <property type="match status" value="1"/>
</dbReference>
<dbReference type="CDD" id="cd00610">
    <property type="entry name" value="OAT_like"/>
    <property type="match status" value="1"/>
</dbReference>
<comment type="catalytic activity">
    <reaction evidence="5">
        <text>N(2)-acetyl-L-ornithine + 2-oxoglutarate = N-acetyl-L-glutamate 5-semialdehyde + L-glutamate</text>
        <dbReference type="Rhea" id="RHEA:18049"/>
        <dbReference type="ChEBI" id="CHEBI:16810"/>
        <dbReference type="ChEBI" id="CHEBI:29123"/>
        <dbReference type="ChEBI" id="CHEBI:29985"/>
        <dbReference type="ChEBI" id="CHEBI:57805"/>
        <dbReference type="EC" id="2.6.1.11"/>
    </reaction>
</comment>
<reference evidence="7 8" key="1">
    <citation type="submission" date="2023-04" db="EMBL/GenBank/DDBJ databases">
        <title>Klugiella caeni sp. nov. isolated from the sludge of biochemical tank.</title>
        <authorList>
            <person name="Geng K."/>
        </authorList>
    </citation>
    <scope>NUCLEOTIDE SEQUENCE [LARGE SCALE GENOMIC DNA]</scope>
    <source>
        <strain evidence="7 8">YN-L-19</strain>
    </source>
</reference>
<dbReference type="GO" id="GO:0042802">
    <property type="term" value="F:identical protein binding"/>
    <property type="evidence" value="ECO:0007669"/>
    <property type="project" value="TreeGrafter"/>
</dbReference>
<comment type="subcellular location">
    <subcellularLocation>
        <location evidence="5">Cytoplasm</location>
    </subcellularLocation>
</comment>
<keyword evidence="3 5" id="KW-0808">Transferase</keyword>
<comment type="cofactor">
    <cofactor evidence="5">
        <name>pyridoxal 5'-phosphate</name>
        <dbReference type="ChEBI" id="CHEBI:597326"/>
    </cofactor>
    <text evidence="5">Binds 1 pyridoxal phosphate per subunit.</text>
</comment>
<dbReference type="InterPro" id="IPR004636">
    <property type="entry name" value="AcOrn/SuccOrn_fam"/>
</dbReference>
<keyword evidence="8" id="KW-1185">Reference proteome</keyword>
<evidence type="ECO:0000256" key="2">
    <source>
        <dbReference type="ARBA" id="ARBA00022605"/>
    </source>
</evidence>
<feature type="region of interest" description="Disordered" evidence="6">
    <location>
        <begin position="1"/>
        <end position="35"/>
    </location>
</feature>
<comment type="caution">
    <text evidence="7">The sequence shown here is derived from an EMBL/GenBank/DDBJ whole genome shotgun (WGS) entry which is preliminary data.</text>
</comment>
<dbReference type="InterPro" id="IPR015421">
    <property type="entry name" value="PyrdxlP-dep_Trfase_major"/>
</dbReference>
<evidence type="ECO:0000313" key="8">
    <source>
        <dbReference type="Proteomes" id="UP001321506"/>
    </source>
</evidence>
<keyword evidence="5" id="KW-0055">Arginine biosynthesis</keyword>
<evidence type="ECO:0000256" key="1">
    <source>
        <dbReference type="ARBA" id="ARBA00022576"/>
    </source>
</evidence>
<evidence type="ECO:0000256" key="6">
    <source>
        <dbReference type="SAM" id="MobiDB-lite"/>
    </source>
</evidence>
<dbReference type="InterPro" id="IPR049704">
    <property type="entry name" value="Aminotrans_3_PPA_site"/>
</dbReference>
<protein>
    <recommendedName>
        <fullName evidence="5">Acetylornithine aminotransferase</fullName>
        <shortName evidence="5">ACOAT</shortName>
        <ecNumber evidence="5">2.6.1.11</ecNumber>
    </recommendedName>
</protein>
<organism evidence="7 8">
    <name type="scientific">Ruicaihuangia caeni</name>
    <dbReference type="NCBI Taxonomy" id="3042517"/>
    <lineage>
        <taxon>Bacteria</taxon>
        <taxon>Bacillati</taxon>
        <taxon>Actinomycetota</taxon>
        <taxon>Actinomycetes</taxon>
        <taxon>Micrococcales</taxon>
        <taxon>Microbacteriaceae</taxon>
        <taxon>Ruicaihuangia</taxon>
    </lineage>
</organism>
<feature type="binding site" evidence="5">
    <location>
        <position position="157"/>
    </location>
    <ligand>
        <name>N(2)-acetyl-L-ornithine</name>
        <dbReference type="ChEBI" id="CHEBI:57805"/>
    </ligand>
</feature>
<feature type="binding site" evidence="5">
    <location>
        <position position="154"/>
    </location>
    <ligand>
        <name>pyridoxal 5'-phosphate</name>
        <dbReference type="ChEBI" id="CHEBI:597326"/>
    </ligand>
</feature>
<dbReference type="PANTHER" id="PTHR11986:SF79">
    <property type="entry name" value="ACETYLORNITHINE AMINOTRANSFERASE, MITOCHONDRIAL"/>
    <property type="match status" value="1"/>
</dbReference>
<comment type="subunit">
    <text evidence="5">Homodimer.</text>
</comment>
<dbReference type="GO" id="GO:0005737">
    <property type="term" value="C:cytoplasm"/>
    <property type="evidence" value="ECO:0007669"/>
    <property type="project" value="UniProtKB-SubCell"/>
</dbReference>
<feature type="modified residue" description="N6-(pyridoxal phosphate)lysine" evidence="5">
    <location>
        <position position="269"/>
    </location>
</feature>
<dbReference type="HAMAP" id="MF_01107">
    <property type="entry name" value="ArgD_aminotrans_3"/>
    <property type="match status" value="1"/>
</dbReference>
<dbReference type="GO" id="GO:0003992">
    <property type="term" value="F:N2-acetyl-L-ornithine:2-oxoglutarate 5-aminotransferase activity"/>
    <property type="evidence" value="ECO:0007669"/>
    <property type="project" value="UniProtKB-UniRule"/>
</dbReference>
<name>A0AAW6TCL1_9MICO</name>
<evidence type="ECO:0000313" key="7">
    <source>
        <dbReference type="EMBL" id="MDI2099760.1"/>
    </source>
</evidence>
<dbReference type="Proteomes" id="UP001321506">
    <property type="component" value="Unassembled WGS sequence"/>
</dbReference>
<comment type="similarity">
    <text evidence="5">Belongs to the class-III pyridoxal-phosphate-dependent aminotransferase family. ArgD subfamily.</text>
</comment>
<dbReference type="Gene3D" id="3.40.640.10">
    <property type="entry name" value="Type I PLP-dependent aspartate aminotransferase-like (Major domain)"/>
    <property type="match status" value="1"/>
</dbReference>
<dbReference type="Gene3D" id="3.90.1150.10">
    <property type="entry name" value="Aspartate Aminotransferase, domain 1"/>
    <property type="match status" value="1"/>
</dbReference>
<feature type="binding site" evidence="5">
    <location>
        <begin position="240"/>
        <end position="243"/>
    </location>
    <ligand>
        <name>pyridoxal 5'-phosphate</name>
        <dbReference type="ChEBI" id="CHEBI:597326"/>
    </ligand>
</feature>
<evidence type="ECO:0000256" key="3">
    <source>
        <dbReference type="ARBA" id="ARBA00022679"/>
    </source>
</evidence>
<dbReference type="InterPro" id="IPR050103">
    <property type="entry name" value="Class-III_PLP-dep_AT"/>
</dbReference>
<dbReference type="InterPro" id="IPR015424">
    <property type="entry name" value="PyrdxlP-dep_Trfase"/>
</dbReference>
<comment type="pathway">
    <text evidence="5">Amino-acid biosynthesis; L-arginine biosynthesis; N(2)-acetyl-L-ornithine from L-glutamate: step 4/4.</text>
</comment>
<dbReference type="InterPro" id="IPR005814">
    <property type="entry name" value="Aminotrans_3"/>
</dbReference>
<dbReference type="Pfam" id="PF00202">
    <property type="entry name" value="Aminotran_3"/>
    <property type="match status" value="1"/>
</dbReference>
<feature type="binding site" evidence="5">
    <location>
        <position position="298"/>
    </location>
    <ligand>
        <name>pyridoxal 5'-phosphate</name>
        <dbReference type="ChEBI" id="CHEBI:597326"/>
    </ligand>
</feature>